<dbReference type="AlphaFoldDB" id="A0A6G4X7L8"/>
<dbReference type="EMBL" id="JAAKZZ010000665">
    <property type="protein sequence ID" value="NGO73243.1"/>
    <property type="molecule type" value="Genomic_DNA"/>
</dbReference>
<sequence length="61" mass="6213">MTETSRAPQTAAPDLAAGVPAPAVPSPGAAPLDQRAIDAEIAAIRPDGSPHPPRAYPPYRS</sequence>
<organism evidence="2 3">
    <name type="scientific">Streptomyces boncukensis</name>
    <dbReference type="NCBI Taxonomy" id="2711219"/>
    <lineage>
        <taxon>Bacteria</taxon>
        <taxon>Bacillati</taxon>
        <taxon>Actinomycetota</taxon>
        <taxon>Actinomycetes</taxon>
        <taxon>Kitasatosporales</taxon>
        <taxon>Streptomycetaceae</taxon>
        <taxon>Streptomyces</taxon>
    </lineage>
</organism>
<accession>A0A6G4X7L8</accession>
<feature type="region of interest" description="Disordered" evidence="1">
    <location>
        <begin position="1"/>
        <end position="33"/>
    </location>
</feature>
<gene>
    <name evidence="2" type="ORF">G5C65_33920</name>
</gene>
<feature type="non-terminal residue" evidence="2">
    <location>
        <position position="61"/>
    </location>
</feature>
<feature type="compositionally biased region" description="Low complexity" evidence="1">
    <location>
        <begin position="11"/>
        <end position="32"/>
    </location>
</feature>
<reference evidence="2 3" key="1">
    <citation type="submission" date="2020-02" db="EMBL/GenBank/DDBJ databases">
        <title>Whole-genome analyses of novel actinobacteria.</title>
        <authorList>
            <person name="Sahin N."/>
            <person name="Tatar D."/>
        </authorList>
    </citation>
    <scope>NUCLEOTIDE SEQUENCE [LARGE SCALE GENOMIC DNA]</scope>
    <source>
        <strain evidence="2 3">SB3404</strain>
    </source>
</reference>
<dbReference type="Proteomes" id="UP000477722">
    <property type="component" value="Unassembled WGS sequence"/>
</dbReference>
<evidence type="ECO:0000313" key="2">
    <source>
        <dbReference type="EMBL" id="NGO73243.1"/>
    </source>
</evidence>
<proteinExistence type="predicted"/>
<protein>
    <submittedName>
        <fullName evidence="2">Uncharacterized protein</fullName>
    </submittedName>
</protein>
<evidence type="ECO:0000313" key="3">
    <source>
        <dbReference type="Proteomes" id="UP000477722"/>
    </source>
</evidence>
<name>A0A6G4X7L8_9ACTN</name>
<keyword evidence="3" id="KW-1185">Reference proteome</keyword>
<comment type="caution">
    <text evidence="2">The sequence shown here is derived from an EMBL/GenBank/DDBJ whole genome shotgun (WGS) entry which is preliminary data.</text>
</comment>
<evidence type="ECO:0000256" key="1">
    <source>
        <dbReference type="SAM" id="MobiDB-lite"/>
    </source>
</evidence>